<sequence length="461" mass="52439">MSITNSPPNSMPFFSVRISNKRTKWYKNWRLAAKDTLDEYIMNTKVSGVWLLRREHKSGPSRSVWSFVLISLLLMSIYLSLQLWLQFYSYPIVNTISNDLLITNIPFPGVTVCSPKVVNSERANRFARTLKLPINTSLQEVAEGFGFLNLFTDQTWLPPNHTSYKVTDDVLRLNNITILEAATQVGASCNDFVKHCFWGSDEFLCHQNHEYLSFIPTTSYLGPCCSFNYNPRNLSYIPFAANTFGIDSGLSFIGVEGSERNLSTGLIILVHHPMDFATEAAASVTITSNSESFIQILPTVQSASTEVLKLAHNKRDCLTSNDLDLSNYRKAACSLSCERDFIIEKCHCQPYHLFNEETNYRECKLNDSLCYMENYEAFKTVQCKDCLPNCHDVTYATSAYNIRFQSPDYSINSMYFSILADLGGVFNLCLGLSMISLIEFFYYIIYCFGLNLKARQTLIDP</sequence>
<evidence type="ECO:0000256" key="11">
    <source>
        <dbReference type="ARBA" id="ARBA00023303"/>
    </source>
</evidence>
<dbReference type="AlphaFoldDB" id="A0A1B0B1W3"/>
<evidence type="ECO:0000256" key="3">
    <source>
        <dbReference type="ARBA" id="ARBA00022448"/>
    </source>
</evidence>
<evidence type="ECO:0000313" key="15">
    <source>
        <dbReference type="Proteomes" id="UP000092460"/>
    </source>
</evidence>
<dbReference type="PANTHER" id="PTHR11690:SF263">
    <property type="entry name" value="PICKPOCKET 6"/>
    <property type="match status" value="1"/>
</dbReference>
<dbReference type="EMBL" id="JXJN01007356">
    <property type="status" value="NOT_ANNOTATED_CDS"/>
    <property type="molecule type" value="Genomic_DNA"/>
</dbReference>
<evidence type="ECO:0000313" key="14">
    <source>
        <dbReference type="EnsemblMetazoa" id="GPPI016190-PA"/>
    </source>
</evidence>
<evidence type="ECO:0000256" key="12">
    <source>
        <dbReference type="RuleBase" id="RU000679"/>
    </source>
</evidence>
<feature type="transmembrane region" description="Helical" evidence="13">
    <location>
        <begin position="414"/>
        <end position="445"/>
    </location>
</feature>
<dbReference type="Gene3D" id="1.10.287.770">
    <property type="entry name" value="YojJ-like"/>
    <property type="match status" value="1"/>
</dbReference>
<comment type="subcellular location">
    <subcellularLocation>
        <location evidence="1">Membrane</location>
        <topology evidence="1">Multi-pass membrane protein</topology>
    </subcellularLocation>
</comment>
<name>A0A1B0B1W3_9MUSC</name>
<dbReference type="EnsemblMetazoa" id="GPPI016190-RA">
    <property type="protein sequence ID" value="GPPI016190-PA"/>
    <property type="gene ID" value="GPPI016190"/>
</dbReference>
<feature type="transmembrane region" description="Helical" evidence="13">
    <location>
        <begin position="63"/>
        <end position="85"/>
    </location>
</feature>
<keyword evidence="6 13" id="KW-1133">Transmembrane helix</keyword>
<dbReference type="VEuPathDB" id="VectorBase:GPPI016190"/>
<keyword evidence="10 12" id="KW-0739">Sodium transport</keyword>
<evidence type="ECO:0000256" key="13">
    <source>
        <dbReference type="SAM" id="Phobius"/>
    </source>
</evidence>
<dbReference type="Pfam" id="PF00858">
    <property type="entry name" value="ASC"/>
    <property type="match status" value="1"/>
</dbReference>
<evidence type="ECO:0000256" key="5">
    <source>
        <dbReference type="ARBA" id="ARBA00022692"/>
    </source>
</evidence>
<evidence type="ECO:0000256" key="10">
    <source>
        <dbReference type="ARBA" id="ARBA00023201"/>
    </source>
</evidence>
<keyword evidence="5 12" id="KW-0812">Transmembrane</keyword>
<dbReference type="EMBL" id="JXJN01007357">
    <property type="status" value="NOT_ANNOTATED_CDS"/>
    <property type="molecule type" value="Genomic_DNA"/>
</dbReference>
<evidence type="ECO:0000256" key="8">
    <source>
        <dbReference type="ARBA" id="ARBA00023065"/>
    </source>
</evidence>
<keyword evidence="8 12" id="KW-0406">Ion transport</keyword>
<evidence type="ECO:0008006" key="16">
    <source>
        <dbReference type="Google" id="ProtNLM"/>
    </source>
</evidence>
<dbReference type="Proteomes" id="UP000092460">
    <property type="component" value="Unassembled WGS sequence"/>
</dbReference>
<evidence type="ECO:0000256" key="6">
    <source>
        <dbReference type="ARBA" id="ARBA00022989"/>
    </source>
</evidence>
<dbReference type="Gene3D" id="2.60.470.10">
    <property type="entry name" value="Acid-sensing ion channels like domains"/>
    <property type="match status" value="1"/>
</dbReference>
<keyword evidence="15" id="KW-1185">Reference proteome</keyword>
<dbReference type="GO" id="GO:0005886">
    <property type="term" value="C:plasma membrane"/>
    <property type="evidence" value="ECO:0007669"/>
    <property type="project" value="TreeGrafter"/>
</dbReference>
<keyword evidence="4 12" id="KW-0894">Sodium channel</keyword>
<evidence type="ECO:0000256" key="4">
    <source>
        <dbReference type="ARBA" id="ARBA00022461"/>
    </source>
</evidence>
<evidence type="ECO:0000256" key="9">
    <source>
        <dbReference type="ARBA" id="ARBA00023136"/>
    </source>
</evidence>
<proteinExistence type="inferred from homology"/>
<dbReference type="GO" id="GO:0015280">
    <property type="term" value="F:ligand-gated sodium channel activity"/>
    <property type="evidence" value="ECO:0007669"/>
    <property type="project" value="TreeGrafter"/>
</dbReference>
<protein>
    <recommendedName>
        <fullName evidence="16">Sodium channel protein Nach</fullName>
    </recommendedName>
</protein>
<evidence type="ECO:0000256" key="7">
    <source>
        <dbReference type="ARBA" id="ARBA00023053"/>
    </source>
</evidence>
<dbReference type="PANTHER" id="PTHR11690">
    <property type="entry name" value="AMILORIDE-SENSITIVE SODIUM CHANNEL-RELATED"/>
    <property type="match status" value="1"/>
</dbReference>
<keyword evidence="11 12" id="KW-0407">Ion channel</keyword>
<comment type="similarity">
    <text evidence="2 12">Belongs to the amiloride-sensitive sodium channel (TC 1.A.6) family.</text>
</comment>
<dbReference type="InterPro" id="IPR001873">
    <property type="entry name" value="ENaC"/>
</dbReference>
<keyword evidence="3 12" id="KW-0813">Transport</keyword>
<keyword evidence="7" id="KW-0915">Sodium</keyword>
<organism evidence="14 15">
    <name type="scientific">Glossina palpalis gambiensis</name>
    <dbReference type="NCBI Taxonomy" id="67801"/>
    <lineage>
        <taxon>Eukaryota</taxon>
        <taxon>Metazoa</taxon>
        <taxon>Ecdysozoa</taxon>
        <taxon>Arthropoda</taxon>
        <taxon>Hexapoda</taxon>
        <taxon>Insecta</taxon>
        <taxon>Pterygota</taxon>
        <taxon>Neoptera</taxon>
        <taxon>Endopterygota</taxon>
        <taxon>Diptera</taxon>
        <taxon>Brachycera</taxon>
        <taxon>Muscomorpha</taxon>
        <taxon>Hippoboscoidea</taxon>
        <taxon>Glossinidae</taxon>
        <taxon>Glossina</taxon>
    </lineage>
</organism>
<reference evidence="15" key="1">
    <citation type="submission" date="2015-01" db="EMBL/GenBank/DDBJ databases">
        <authorList>
            <person name="Aksoy S."/>
            <person name="Warren W."/>
            <person name="Wilson R.K."/>
        </authorList>
    </citation>
    <scope>NUCLEOTIDE SEQUENCE [LARGE SCALE GENOMIC DNA]</scope>
    <source>
        <strain evidence="15">IAEA</strain>
    </source>
</reference>
<evidence type="ECO:0000256" key="2">
    <source>
        <dbReference type="ARBA" id="ARBA00007193"/>
    </source>
</evidence>
<reference evidence="14" key="2">
    <citation type="submission" date="2020-05" db="UniProtKB">
        <authorList>
            <consortium name="EnsemblMetazoa"/>
        </authorList>
    </citation>
    <scope>IDENTIFICATION</scope>
    <source>
        <strain evidence="14">IAEA</strain>
    </source>
</reference>
<evidence type="ECO:0000256" key="1">
    <source>
        <dbReference type="ARBA" id="ARBA00004141"/>
    </source>
</evidence>
<accession>A0A1B0B1W3</accession>
<keyword evidence="9 13" id="KW-0472">Membrane</keyword>
<dbReference type="STRING" id="67801.A0A1B0B1W3"/>